<feature type="compositionally biased region" description="Low complexity" evidence="1">
    <location>
        <begin position="29"/>
        <end position="45"/>
    </location>
</feature>
<dbReference type="EMBL" id="JBBUTG010000003">
    <property type="protein sequence ID" value="MEK8030452.1"/>
    <property type="molecule type" value="Genomic_DNA"/>
</dbReference>
<evidence type="ECO:0000313" key="4">
    <source>
        <dbReference type="Proteomes" id="UP001371218"/>
    </source>
</evidence>
<accession>A0ABU9BNK9</accession>
<keyword evidence="4" id="KW-1185">Reference proteome</keyword>
<organism evidence="3 4">
    <name type="scientific">Ideonella lacteola</name>
    <dbReference type="NCBI Taxonomy" id="2984193"/>
    <lineage>
        <taxon>Bacteria</taxon>
        <taxon>Pseudomonadati</taxon>
        <taxon>Pseudomonadota</taxon>
        <taxon>Betaproteobacteria</taxon>
        <taxon>Burkholderiales</taxon>
        <taxon>Sphaerotilaceae</taxon>
        <taxon>Ideonella</taxon>
    </lineage>
</organism>
<proteinExistence type="predicted"/>
<evidence type="ECO:0000256" key="1">
    <source>
        <dbReference type="SAM" id="MobiDB-lite"/>
    </source>
</evidence>
<feature type="signal peptide" evidence="2">
    <location>
        <begin position="1"/>
        <end position="18"/>
    </location>
</feature>
<feature type="chain" id="PRO_5046355978" description="Lipoprotein" evidence="2">
    <location>
        <begin position="19"/>
        <end position="153"/>
    </location>
</feature>
<reference evidence="3 4" key="1">
    <citation type="submission" date="2024-04" db="EMBL/GenBank/DDBJ databases">
        <title>Novel species of the genus Ideonella isolated from streams.</title>
        <authorList>
            <person name="Lu H."/>
        </authorList>
    </citation>
    <scope>NUCLEOTIDE SEQUENCE [LARGE SCALE GENOMIC DNA]</scope>
    <source>
        <strain evidence="3 4">DXS29W</strain>
    </source>
</reference>
<evidence type="ECO:0000256" key="2">
    <source>
        <dbReference type="SAM" id="SignalP"/>
    </source>
</evidence>
<name>A0ABU9BNK9_9BURK</name>
<comment type="caution">
    <text evidence="3">The sequence shown here is derived from an EMBL/GenBank/DDBJ whole genome shotgun (WGS) entry which is preliminary data.</text>
</comment>
<dbReference type="Proteomes" id="UP001371218">
    <property type="component" value="Unassembled WGS sequence"/>
</dbReference>
<evidence type="ECO:0000313" key="3">
    <source>
        <dbReference type="EMBL" id="MEK8030452.1"/>
    </source>
</evidence>
<gene>
    <name evidence="3" type="ORF">AACH06_06400</name>
</gene>
<evidence type="ECO:0008006" key="5">
    <source>
        <dbReference type="Google" id="ProtNLM"/>
    </source>
</evidence>
<dbReference type="PROSITE" id="PS51257">
    <property type="entry name" value="PROKAR_LIPOPROTEIN"/>
    <property type="match status" value="1"/>
</dbReference>
<feature type="region of interest" description="Disordered" evidence="1">
    <location>
        <begin position="25"/>
        <end position="46"/>
    </location>
</feature>
<dbReference type="RefSeq" id="WP_341424819.1">
    <property type="nucleotide sequence ID" value="NZ_JBBUTG010000003.1"/>
</dbReference>
<sequence length="153" mass="16028">MRASLTSISFALAAAVLAAGCSSTGSKGADTSSTSTSQAAAPAGAKRIVKSRDGRFEGEVIGTAAPDSKFAKLAIGMSSEEVQEVMSRAPDRFHTYESGKRWIPFYFGNDARRMQALYKGEGCLIFTGGNIWGGGGTELIQIEVDTSGACYQP</sequence>
<keyword evidence="2" id="KW-0732">Signal</keyword>
<protein>
    <recommendedName>
        <fullName evidence="5">Lipoprotein</fullName>
    </recommendedName>
</protein>